<comment type="caution">
    <text evidence="1">The sequence shown here is derived from an EMBL/GenBank/DDBJ whole genome shotgun (WGS) entry which is preliminary data.</text>
</comment>
<gene>
    <name evidence="1" type="ORF">HMPREF1071_02345</name>
</gene>
<evidence type="ECO:0000313" key="2">
    <source>
        <dbReference type="Proteomes" id="UP000005150"/>
    </source>
</evidence>
<dbReference type="EMBL" id="AGXV01000030">
    <property type="protein sequence ID" value="EIY62862.1"/>
    <property type="molecule type" value="Genomic_DNA"/>
</dbReference>
<dbReference type="AlphaFoldDB" id="I8YKA9"/>
<keyword evidence="2" id="KW-1185">Reference proteome</keyword>
<accession>I8YKA9</accession>
<name>I8YKA9_9BACE</name>
<evidence type="ECO:0000313" key="1">
    <source>
        <dbReference type="EMBL" id="EIY62862.1"/>
    </source>
</evidence>
<sequence length="55" mass="6656">MELTYFYKAEMPNCQDWTLDISKLKILWIWDRTVQTIIKMNLNNPVPINQKLKQS</sequence>
<dbReference type="Proteomes" id="UP000005150">
    <property type="component" value="Unassembled WGS sequence"/>
</dbReference>
<organism evidence="1 2">
    <name type="scientific">Bacteroides salyersiae CL02T12C01</name>
    <dbReference type="NCBI Taxonomy" id="997887"/>
    <lineage>
        <taxon>Bacteria</taxon>
        <taxon>Pseudomonadati</taxon>
        <taxon>Bacteroidota</taxon>
        <taxon>Bacteroidia</taxon>
        <taxon>Bacteroidales</taxon>
        <taxon>Bacteroidaceae</taxon>
        <taxon>Bacteroides</taxon>
    </lineage>
</organism>
<reference evidence="1 2" key="1">
    <citation type="submission" date="2012-02" db="EMBL/GenBank/DDBJ databases">
        <title>The Genome Sequence of Bacteroides salyersiae CL02T12C01.</title>
        <authorList>
            <consortium name="The Broad Institute Genome Sequencing Platform"/>
            <person name="Earl A."/>
            <person name="Ward D."/>
            <person name="Feldgarden M."/>
            <person name="Gevers D."/>
            <person name="Zitomersky N.L."/>
            <person name="Coyne M.J."/>
            <person name="Comstock L.E."/>
            <person name="Young S.K."/>
            <person name="Zeng Q."/>
            <person name="Gargeya S."/>
            <person name="Fitzgerald M."/>
            <person name="Haas B."/>
            <person name="Abouelleil A."/>
            <person name="Alvarado L."/>
            <person name="Arachchi H.M."/>
            <person name="Berlin A."/>
            <person name="Chapman S.B."/>
            <person name="Gearin G."/>
            <person name="Goldberg J."/>
            <person name="Griggs A."/>
            <person name="Gujja S."/>
            <person name="Hansen M."/>
            <person name="Heiman D."/>
            <person name="Howarth C."/>
            <person name="Larimer J."/>
            <person name="Lui A."/>
            <person name="MacDonald P.J.P."/>
            <person name="McCowen C."/>
            <person name="Montmayeur A."/>
            <person name="Murphy C."/>
            <person name="Neiman D."/>
            <person name="Pearson M."/>
            <person name="Priest M."/>
            <person name="Roberts A."/>
            <person name="Saif S."/>
            <person name="Shea T."/>
            <person name="Sisk P."/>
            <person name="Stolte C."/>
            <person name="Sykes S."/>
            <person name="Wortman J."/>
            <person name="Nusbaum C."/>
            <person name="Birren B."/>
        </authorList>
    </citation>
    <scope>NUCLEOTIDE SEQUENCE [LARGE SCALE GENOMIC DNA]</scope>
    <source>
        <strain evidence="1 2">CL02T12C01</strain>
    </source>
</reference>
<dbReference type="HOGENOM" id="CLU_203696_0_0_10"/>
<proteinExistence type="predicted"/>
<protein>
    <submittedName>
        <fullName evidence="1">Uncharacterized protein</fullName>
    </submittedName>
</protein>